<accession>A0A2T0BQM7</accession>
<comment type="caution">
    <text evidence="2">The sequence shown here is derived from an EMBL/GenBank/DDBJ whole genome shotgun (WGS) entry which is preliminary data.</text>
</comment>
<name>A0A2T0BQM7_9CLOT</name>
<protein>
    <submittedName>
        <fullName evidence="2">Siphovirus Gp157</fullName>
    </submittedName>
</protein>
<proteinExistence type="predicted"/>
<keyword evidence="1" id="KW-0175">Coiled coil</keyword>
<gene>
    <name evidence="2" type="ORF">CLLU_08330</name>
</gene>
<organism evidence="2 3">
    <name type="scientific">Clostridium luticellarii</name>
    <dbReference type="NCBI Taxonomy" id="1691940"/>
    <lineage>
        <taxon>Bacteria</taxon>
        <taxon>Bacillati</taxon>
        <taxon>Bacillota</taxon>
        <taxon>Clostridia</taxon>
        <taxon>Eubacteriales</taxon>
        <taxon>Clostridiaceae</taxon>
        <taxon>Clostridium</taxon>
    </lineage>
</organism>
<dbReference type="Proteomes" id="UP000237798">
    <property type="component" value="Unassembled WGS sequence"/>
</dbReference>
<feature type="coiled-coil region" evidence="1">
    <location>
        <begin position="20"/>
        <end position="79"/>
    </location>
</feature>
<evidence type="ECO:0000313" key="3">
    <source>
        <dbReference type="Proteomes" id="UP000237798"/>
    </source>
</evidence>
<evidence type="ECO:0000313" key="2">
    <source>
        <dbReference type="EMBL" id="PRR86183.1"/>
    </source>
</evidence>
<dbReference type="InterPro" id="IPR008840">
    <property type="entry name" value="Sipho_Gp157"/>
</dbReference>
<dbReference type="EMBL" id="PVXP01000007">
    <property type="protein sequence ID" value="PRR86183.1"/>
    <property type="molecule type" value="Genomic_DNA"/>
</dbReference>
<reference evidence="2 3" key="1">
    <citation type="submission" date="2018-03" db="EMBL/GenBank/DDBJ databases">
        <title>Genome sequence of Clostridium luticellarii DSM 29923.</title>
        <authorList>
            <person name="Poehlein A."/>
            <person name="Daniel R."/>
        </authorList>
    </citation>
    <scope>NUCLEOTIDE SEQUENCE [LARGE SCALE GENOMIC DNA]</scope>
    <source>
        <strain evidence="2 3">DSM 29923</strain>
    </source>
</reference>
<dbReference type="OrthoDB" id="2409458at2"/>
<keyword evidence="3" id="KW-1185">Reference proteome</keyword>
<dbReference type="RefSeq" id="WP_106008328.1">
    <property type="nucleotide sequence ID" value="NZ_PVXP01000007.1"/>
</dbReference>
<dbReference type="AlphaFoldDB" id="A0A2T0BQM7"/>
<sequence>MAKLYEISKRYKNLDELLDNPELEDAKKAIEQSLNKIDEEFDIKAENIAKIIKSREIDSKGLDEEIKRLQARRKAVGNQIANLKGYLFEHMQILRKNKIKGNLFTLSIKKNAPAVNIIDEEAVPEKYKIPQPDKLDKVAILEDLKKEIEINGAEIKQTTTLSIR</sequence>
<evidence type="ECO:0000256" key="1">
    <source>
        <dbReference type="SAM" id="Coils"/>
    </source>
</evidence>
<dbReference type="Pfam" id="PF05565">
    <property type="entry name" value="Sipho_Gp157"/>
    <property type="match status" value="1"/>
</dbReference>